<dbReference type="GO" id="GO:0000723">
    <property type="term" value="P:telomere maintenance"/>
    <property type="evidence" value="ECO:0007669"/>
    <property type="project" value="TreeGrafter"/>
</dbReference>
<dbReference type="GO" id="GO:0035861">
    <property type="term" value="C:site of double-strand break"/>
    <property type="evidence" value="ECO:0007669"/>
    <property type="project" value="TreeGrafter"/>
</dbReference>
<proteinExistence type="inferred from homology"/>
<dbReference type="Pfam" id="PF04005">
    <property type="entry name" value="Hus1"/>
    <property type="match status" value="1"/>
</dbReference>
<dbReference type="Gene3D" id="3.70.10.10">
    <property type="match status" value="1"/>
</dbReference>
<dbReference type="GO" id="GO:0030896">
    <property type="term" value="C:checkpoint clamp complex"/>
    <property type="evidence" value="ECO:0007669"/>
    <property type="project" value="InterPro"/>
</dbReference>
<protein>
    <recommendedName>
        <fullName evidence="4">Checkpoint protein</fullName>
    </recommendedName>
</protein>
<dbReference type="AlphaFoldDB" id="A0A9P1I3T7"/>
<dbReference type="PANTHER" id="PTHR12900">
    <property type="entry name" value="MITOTIC AND DNA DAMAGE CHECKPOINT PROTEIN HUS1"/>
    <property type="match status" value="1"/>
</dbReference>
<organism evidence="5 6">
    <name type="scientific">Caenorhabditis angaria</name>
    <dbReference type="NCBI Taxonomy" id="860376"/>
    <lineage>
        <taxon>Eukaryota</taxon>
        <taxon>Metazoa</taxon>
        <taxon>Ecdysozoa</taxon>
        <taxon>Nematoda</taxon>
        <taxon>Chromadorea</taxon>
        <taxon>Rhabditida</taxon>
        <taxon>Rhabditina</taxon>
        <taxon>Rhabditomorpha</taxon>
        <taxon>Rhabditoidea</taxon>
        <taxon>Rhabditidae</taxon>
        <taxon>Peloderinae</taxon>
        <taxon>Caenorhabditis</taxon>
    </lineage>
</organism>
<dbReference type="GO" id="GO:0044778">
    <property type="term" value="P:meiotic DNA integrity checkpoint signaling"/>
    <property type="evidence" value="ECO:0007669"/>
    <property type="project" value="TreeGrafter"/>
</dbReference>
<evidence type="ECO:0000313" key="5">
    <source>
        <dbReference type="EMBL" id="CAI5437987.1"/>
    </source>
</evidence>
<dbReference type="GO" id="GO:0033314">
    <property type="term" value="P:mitotic DNA replication checkpoint signaling"/>
    <property type="evidence" value="ECO:0007669"/>
    <property type="project" value="TreeGrafter"/>
</dbReference>
<dbReference type="GO" id="GO:0006289">
    <property type="term" value="P:nucleotide-excision repair"/>
    <property type="evidence" value="ECO:0007669"/>
    <property type="project" value="TreeGrafter"/>
</dbReference>
<keyword evidence="6" id="KW-1185">Reference proteome</keyword>
<dbReference type="EMBL" id="CANHGI010000001">
    <property type="protein sequence ID" value="CAI5437987.1"/>
    <property type="molecule type" value="Genomic_DNA"/>
</dbReference>
<gene>
    <name evidence="5" type="ORF">CAMP_LOCUS624</name>
</gene>
<dbReference type="InterPro" id="IPR007150">
    <property type="entry name" value="HUS1/Mec3"/>
</dbReference>
<dbReference type="OrthoDB" id="10063861at2759"/>
<dbReference type="GO" id="GO:0000724">
    <property type="term" value="P:double-strand break repair via homologous recombination"/>
    <property type="evidence" value="ECO:0007669"/>
    <property type="project" value="TreeGrafter"/>
</dbReference>
<evidence type="ECO:0000256" key="4">
    <source>
        <dbReference type="PIRNR" id="PIRNR011312"/>
    </source>
</evidence>
<comment type="subcellular location">
    <subcellularLocation>
        <location evidence="1">Nucleus</location>
    </subcellularLocation>
</comment>
<dbReference type="GO" id="GO:0031573">
    <property type="term" value="P:mitotic intra-S DNA damage checkpoint signaling"/>
    <property type="evidence" value="ECO:0007669"/>
    <property type="project" value="TreeGrafter"/>
</dbReference>
<sequence length="277" mass="31100">MKFTAVLQDSNAIESFIRIVNATCRLGKKRCCMKMQKDGLSFISCASLQDGGTWFSIFIPCNSQLFRRFEVVGLNPRSPDQNFIYLEIDMDNLVNIIPGGHCYMKIKLSKNTADEPVLILEVRNPDSDVVIHQVPINVILSRYWSNYARPTVGHKKMSIFLPQPRNLSKVVIGLKNMNAKIIKFTASSEGEMRLSSSVEHGEIDALFTDLPTNIAESDSQEETASVQIVIKSISTMFQSFAFLRSPVKMNIISHRMAEFSINSDDCTVSYIVGNISE</sequence>
<dbReference type="PIRSF" id="PIRSF011312">
    <property type="entry name" value="Cell_cycle_HUS1"/>
    <property type="match status" value="1"/>
</dbReference>
<dbReference type="PANTHER" id="PTHR12900:SF0">
    <property type="entry name" value="CHECKPOINT PROTEIN"/>
    <property type="match status" value="1"/>
</dbReference>
<evidence type="ECO:0000256" key="2">
    <source>
        <dbReference type="ARBA" id="ARBA00005563"/>
    </source>
</evidence>
<comment type="caution">
    <text evidence="5">The sequence shown here is derived from an EMBL/GenBank/DDBJ whole genome shotgun (WGS) entry which is preliminary data.</text>
</comment>
<evidence type="ECO:0000313" key="6">
    <source>
        <dbReference type="Proteomes" id="UP001152747"/>
    </source>
</evidence>
<dbReference type="InterPro" id="IPR016580">
    <property type="entry name" value="HUS1"/>
</dbReference>
<dbReference type="Proteomes" id="UP001152747">
    <property type="component" value="Unassembled WGS sequence"/>
</dbReference>
<name>A0A9P1I3T7_9PELO</name>
<reference evidence="5" key="1">
    <citation type="submission" date="2022-11" db="EMBL/GenBank/DDBJ databases">
        <authorList>
            <person name="Kikuchi T."/>
        </authorList>
    </citation>
    <scope>NUCLEOTIDE SEQUENCE</scope>
    <source>
        <strain evidence="5">PS1010</strain>
    </source>
</reference>
<evidence type="ECO:0000256" key="3">
    <source>
        <dbReference type="ARBA" id="ARBA00023242"/>
    </source>
</evidence>
<dbReference type="GO" id="GO:0005730">
    <property type="term" value="C:nucleolus"/>
    <property type="evidence" value="ECO:0007669"/>
    <property type="project" value="InterPro"/>
</dbReference>
<evidence type="ECO:0000256" key="1">
    <source>
        <dbReference type="ARBA" id="ARBA00004123"/>
    </source>
</evidence>
<accession>A0A9P1I3T7</accession>
<keyword evidence="3" id="KW-0539">Nucleus</keyword>
<comment type="similarity">
    <text evidence="2 4">Belongs to the HUS1 family.</text>
</comment>